<dbReference type="NCBIfam" id="TIGR00254">
    <property type="entry name" value="GGDEF"/>
    <property type="match status" value="1"/>
</dbReference>
<comment type="similarity">
    <text evidence="1">Belongs to the hemerythrin family.</text>
</comment>
<dbReference type="Gene3D" id="1.20.120.50">
    <property type="entry name" value="Hemerythrin-like"/>
    <property type="match status" value="1"/>
</dbReference>
<evidence type="ECO:0000256" key="4">
    <source>
        <dbReference type="ARBA" id="ARBA00023004"/>
    </source>
</evidence>
<dbReference type="SUPFAM" id="SSF47188">
    <property type="entry name" value="Hemerythrin-like"/>
    <property type="match status" value="1"/>
</dbReference>
<sequence>MQAFRWDPCFLTGLPTVDEQHHYLVDIINQFGAALMRPAGASTDEIEALFQELSGYTLYHFREEEALMEQRGVYTSHIDHHRHEHAQFMQDVTRMHASMAGDDREAATALLNFLCNWLAFHILGTDRLMTWLMQAAQAGTPVQDALEAFNKTRDPATATLLQAMHQLVHQLSDRSRALFELNQTLEARVAERTQALSALNQRLETIAMTDVLTNLPNRRQAMQVLEREWQAATHSGAPLACMMIDADGFKKINDSFGHDAGDTVLRELARCLQHAVRNDDMVCRLGGDEFLIICANTPLQGALKTAEKVRSEVAALRVPAGDGLWMGSISVGVAVRQPDMPSFEALLKAADKGVYTAKARGRNCVASGHSGD</sequence>
<dbReference type="AlphaFoldDB" id="A0A1W9KVF2"/>
<dbReference type="InterPro" id="IPR000160">
    <property type="entry name" value="GGDEF_dom"/>
</dbReference>
<dbReference type="EMBL" id="MTEI01000004">
    <property type="protein sequence ID" value="OQW88526.1"/>
    <property type="molecule type" value="Genomic_DNA"/>
</dbReference>
<organism evidence="7 8">
    <name type="scientific">Rhodoferax ferrireducens</name>
    <dbReference type="NCBI Taxonomy" id="192843"/>
    <lineage>
        <taxon>Bacteria</taxon>
        <taxon>Pseudomonadati</taxon>
        <taxon>Pseudomonadota</taxon>
        <taxon>Betaproteobacteria</taxon>
        <taxon>Burkholderiales</taxon>
        <taxon>Comamonadaceae</taxon>
        <taxon>Rhodoferax</taxon>
    </lineage>
</organism>
<evidence type="ECO:0000259" key="6">
    <source>
        <dbReference type="PROSITE" id="PS50887"/>
    </source>
</evidence>
<dbReference type="InterPro" id="IPR012312">
    <property type="entry name" value="Hemerythrin-like"/>
</dbReference>
<dbReference type="Gene3D" id="3.30.70.270">
    <property type="match status" value="1"/>
</dbReference>
<dbReference type="InterPro" id="IPR035938">
    <property type="entry name" value="Hemerythrin-like_sf"/>
</dbReference>
<dbReference type="EC" id="2.7.7.65" evidence="2"/>
<dbReference type="PROSITE" id="PS50887">
    <property type="entry name" value="GGDEF"/>
    <property type="match status" value="1"/>
</dbReference>
<proteinExistence type="inferred from homology"/>
<dbReference type="CDD" id="cd12107">
    <property type="entry name" value="Hemerythrin"/>
    <property type="match status" value="1"/>
</dbReference>
<dbReference type="PANTHER" id="PTHR45138">
    <property type="entry name" value="REGULATORY COMPONENTS OF SENSORY TRANSDUCTION SYSTEM"/>
    <property type="match status" value="1"/>
</dbReference>
<feature type="domain" description="GGDEF" evidence="6">
    <location>
        <begin position="237"/>
        <end position="370"/>
    </location>
</feature>
<comment type="caution">
    <text evidence="7">The sequence shown here is derived from an EMBL/GenBank/DDBJ whole genome shotgun (WGS) entry which is preliminary data.</text>
</comment>
<dbReference type="NCBIfam" id="TIGR02481">
    <property type="entry name" value="hemeryth_dom"/>
    <property type="match status" value="1"/>
</dbReference>
<keyword evidence="3" id="KW-0479">Metal-binding</keyword>
<dbReference type="InterPro" id="IPR016131">
    <property type="entry name" value="Haemerythrin_Fe_BS"/>
</dbReference>
<name>A0A1W9KVF2_9BURK</name>
<dbReference type="GO" id="GO:0046872">
    <property type="term" value="F:metal ion binding"/>
    <property type="evidence" value="ECO:0007669"/>
    <property type="project" value="UniProtKB-KW"/>
</dbReference>
<dbReference type="Pfam" id="PF00990">
    <property type="entry name" value="GGDEF"/>
    <property type="match status" value="1"/>
</dbReference>
<reference evidence="7 8" key="1">
    <citation type="submission" date="2017-01" db="EMBL/GenBank/DDBJ databases">
        <title>Novel large sulfur bacteria in the metagenomes of groundwater-fed chemosynthetic microbial mats in the Lake Huron basin.</title>
        <authorList>
            <person name="Sharrar A.M."/>
            <person name="Flood B.E."/>
            <person name="Bailey J.V."/>
            <person name="Jones D.S."/>
            <person name="Biddanda B."/>
            <person name="Ruberg S.A."/>
            <person name="Marcus D.N."/>
            <person name="Dick G.J."/>
        </authorList>
    </citation>
    <scope>NUCLEOTIDE SEQUENCE [LARGE SCALE GENOMIC DNA]</scope>
    <source>
        <strain evidence="7">A7</strain>
    </source>
</reference>
<dbReference type="FunFam" id="3.30.70.270:FF:000001">
    <property type="entry name" value="Diguanylate cyclase domain protein"/>
    <property type="match status" value="1"/>
</dbReference>
<dbReference type="SMART" id="SM00267">
    <property type="entry name" value="GGDEF"/>
    <property type="match status" value="1"/>
</dbReference>
<dbReference type="Pfam" id="PF01814">
    <property type="entry name" value="Hemerythrin"/>
    <property type="match status" value="1"/>
</dbReference>
<evidence type="ECO:0000256" key="3">
    <source>
        <dbReference type="ARBA" id="ARBA00022723"/>
    </source>
</evidence>
<evidence type="ECO:0000256" key="2">
    <source>
        <dbReference type="ARBA" id="ARBA00012528"/>
    </source>
</evidence>
<protein>
    <recommendedName>
        <fullName evidence="2">diguanylate cyclase</fullName>
        <ecNumber evidence="2">2.7.7.65</ecNumber>
    </recommendedName>
</protein>
<dbReference type="NCBIfam" id="NF033749">
    <property type="entry name" value="bact_hemeryth"/>
    <property type="match status" value="1"/>
</dbReference>
<keyword evidence="4" id="KW-0408">Iron</keyword>
<dbReference type="CDD" id="cd01949">
    <property type="entry name" value="GGDEF"/>
    <property type="match status" value="1"/>
</dbReference>
<dbReference type="GO" id="GO:0043709">
    <property type="term" value="P:cell adhesion involved in single-species biofilm formation"/>
    <property type="evidence" value="ECO:0007669"/>
    <property type="project" value="TreeGrafter"/>
</dbReference>
<gene>
    <name evidence="7" type="ORF">BWK72_09140</name>
</gene>
<evidence type="ECO:0000256" key="1">
    <source>
        <dbReference type="ARBA" id="ARBA00010587"/>
    </source>
</evidence>
<evidence type="ECO:0000313" key="7">
    <source>
        <dbReference type="EMBL" id="OQW88526.1"/>
    </source>
</evidence>
<dbReference type="Proteomes" id="UP000192505">
    <property type="component" value="Unassembled WGS sequence"/>
</dbReference>
<comment type="catalytic activity">
    <reaction evidence="5">
        <text>2 GTP = 3',3'-c-di-GMP + 2 diphosphate</text>
        <dbReference type="Rhea" id="RHEA:24898"/>
        <dbReference type="ChEBI" id="CHEBI:33019"/>
        <dbReference type="ChEBI" id="CHEBI:37565"/>
        <dbReference type="ChEBI" id="CHEBI:58805"/>
        <dbReference type="EC" id="2.7.7.65"/>
    </reaction>
</comment>
<evidence type="ECO:0000313" key="8">
    <source>
        <dbReference type="Proteomes" id="UP000192505"/>
    </source>
</evidence>
<dbReference type="GO" id="GO:0005886">
    <property type="term" value="C:plasma membrane"/>
    <property type="evidence" value="ECO:0007669"/>
    <property type="project" value="TreeGrafter"/>
</dbReference>
<accession>A0A1W9KVF2</accession>
<dbReference type="GO" id="GO:0052621">
    <property type="term" value="F:diguanylate cyclase activity"/>
    <property type="evidence" value="ECO:0007669"/>
    <property type="project" value="UniProtKB-EC"/>
</dbReference>
<dbReference type="InterPro" id="IPR050469">
    <property type="entry name" value="Diguanylate_Cyclase"/>
</dbReference>
<dbReference type="InterPro" id="IPR012827">
    <property type="entry name" value="Hemerythrin_metal-bd"/>
</dbReference>
<dbReference type="InterPro" id="IPR029787">
    <property type="entry name" value="Nucleotide_cyclase"/>
</dbReference>
<dbReference type="SUPFAM" id="SSF55073">
    <property type="entry name" value="Nucleotide cyclase"/>
    <property type="match status" value="1"/>
</dbReference>
<dbReference type="InterPro" id="IPR043128">
    <property type="entry name" value="Rev_trsase/Diguanyl_cyclase"/>
</dbReference>
<evidence type="ECO:0000256" key="5">
    <source>
        <dbReference type="ARBA" id="ARBA00034247"/>
    </source>
</evidence>
<dbReference type="GO" id="GO:1902201">
    <property type="term" value="P:negative regulation of bacterial-type flagellum-dependent cell motility"/>
    <property type="evidence" value="ECO:0007669"/>
    <property type="project" value="TreeGrafter"/>
</dbReference>
<dbReference type="PROSITE" id="PS00550">
    <property type="entry name" value="HEMERYTHRINS"/>
    <property type="match status" value="1"/>
</dbReference>
<dbReference type="PANTHER" id="PTHR45138:SF9">
    <property type="entry name" value="DIGUANYLATE CYCLASE DGCM-RELATED"/>
    <property type="match status" value="1"/>
</dbReference>